<keyword evidence="1" id="KW-1133">Transmembrane helix</keyword>
<proteinExistence type="predicted"/>
<evidence type="ECO:0000313" key="2">
    <source>
        <dbReference type="EMBL" id="MBX57056.1"/>
    </source>
</evidence>
<dbReference type="EMBL" id="GGEC01076572">
    <property type="protein sequence ID" value="MBX57056.1"/>
    <property type="molecule type" value="Transcribed_RNA"/>
</dbReference>
<evidence type="ECO:0000256" key="1">
    <source>
        <dbReference type="SAM" id="Phobius"/>
    </source>
</evidence>
<protein>
    <submittedName>
        <fullName evidence="2">Uncharacterized protein</fullName>
    </submittedName>
</protein>
<name>A0A2P2PQP2_RHIMU</name>
<organism evidence="2">
    <name type="scientific">Rhizophora mucronata</name>
    <name type="common">Asiatic mangrove</name>
    <dbReference type="NCBI Taxonomy" id="61149"/>
    <lineage>
        <taxon>Eukaryota</taxon>
        <taxon>Viridiplantae</taxon>
        <taxon>Streptophyta</taxon>
        <taxon>Embryophyta</taxon>
        <taxon>Tracheophyta</taxon>
        <taxon>Spermatophyta</taxon>
        <taxon>Magnoliopsida</taxon>
        <taxon>eudicotyledons</taxon>
        <taxon>Gunneridae</taxon>
        <taxon>Pentapetalae</taxon>
        <taxon>rosids</taxon>
        <taxon>fabids</taxon>
        <taxon>Malpighiales</taxon>
        <taxon>Rhizophoraceae</taxon>
        <taxon>Rhizophora</taxon>
    </lineage>
</organism>
<keyword evidence="1" id="KW-0472">Membrane</keyword>
<keyword evidence="1" id="KW-0812">Transmembrane</keyword>
<reference evidence="2" key="1">
    <citation type="submission" date="2018-02" db="EMBL/GenBank/DDBJ databases">
        <title>Rhizophora mucronata_Transcriptome.</title>
        <authorList>
            <person name="Meera S.P."/>
            <person name="Sreeshan A."/>
            <person name="Augustine A."/>
        </authorList>
    </citation>
    <scope>NUCLEOTIDE SEQUENCE</scope>
    <source>
        <tissue evidence="2">Leaf</tissue>
    </source>
</reference>
<sequence>MKVVQLVRVLVILLFTVKWSVFLFIHAGIPNFMCFHVNALGLCICCHLKIKPFHCNPCD</sequence>
<dbReference type="AlphaFoldDB" id="A0A2P2PQP2"/>
<feature type="transmembrane region" description="Helical" evidence="1">
    <location>
        <begin position="6"/>
        <end position="25"/>
    </location>
</feature>
<accession>A0A2P2PQP2</accession>